<dbReference type="GeneID" id="43663044"/>
<gene>
    <name evidence="2" type="ORF">BDV37DRAFT_109732</name>
</gene>
<reference evidence="2 3" key="1">
    <citation type="submission" date="2019-04" db="EMBL/GenBank/DDBJ databases">
        <authorList>
            <consortium name="DOE Joint Genome Institute"/>
            <person name="Mondo S."/>
            <person name="Kjaerbolling I."/>
            <person name="Vesth T."/>
            <person name="Frisvad J.C."/>
            <person name="Nybo J.L."/>
            <person name="Theobald S."/>
            <person name="Kildgaard S."/>
            <person name="Isbrandt T."/>
            <person name="Kuo A."/>
            <person name="Sato A."/>
            <person name="Lyhne E.K."/>
            <person name="Kogle M.E."/>
            <person name="Wiebenga A."/>
            <person name="Kun R.S."/>
            <person name="Lubbers R.J."/>
            <person name="Makela M.R."/>
            <person name="Barry K."/>
            <person name="Chovatia M."/>
            <person name="Clum A."/>
            <person name="Daum C."/>
            <person name="Haridas S."/>
            <person name="He G."/>
            <person name="LaButti K."/>
            <person name="Lipzen A."/>
            <person name="Riley R."/>
            <person name="Salamov A."/>
            <person name="Simmons B.A."/>
            <person name="Magnuson J.K."/>
            <person name="Henrissat B."/>
            <person name="Mortensen U.H."/>
            <person name="Larsen T.O."/>
            <person name="Devries R.P."/>
            <person name="Grigoriev I.V."/>
            <person name="Machida M."/>
            <person name="Baker S.E."/>
            <person name="Andersen M.R."/>
            <person name="Cantor M.N."/>
            <person name="Hua S.X."/>
        </authorList>
    </citation>
    <scope>NUCLEOTIDE SEQUENCE [LARGE SCALE GENOMIC DNA]</scope>
    <source>
        <strain evidence="2 3">CBS 119388</strain>
    </source>
</reference>
<dbReference type="Proteomes" id="UP000325579">
    <property type="component" value="Unassembled WGS sequence"/>
</dbReference>
<proteinExistence type="predicted"/>
<organism evidence="2 3">
    <name type="scientific">Aspergillus pseudonomiae</name>
    <dbReference type="NCBI Taxonomy" id="1506151"/>
    <lineage>
        <taxon>Eukaryota</taxon>
        <taxon>Fungi</taxon>
        <taxon>Dikarya</taxon>
        <taxon>Ascomycota</taxon>
        <taxon>Pezizomycotina</taxon>
        <taxon>Eurotiomycetes</taxon>
        <taxon>Eurotiomycetidae</taxon>
        <taxon>Eurotiales</taxon>
        <taxon>Aspergillaceae</taxon>
        <taxon>Aspergillus</taxon>
        <taxon>Aspergillus subgen. Circumdati</taxon>
    </lineage>
</organism>
<name>A0A5N7DS56_9EURO</name>
<dbReference type="RefSeq" id="XP_031946535.1">
    <property type="nucleotide sequence ID" value="XM_032078353.1"/>
</dbReference>
<keyword evidence="1" id="KW-0732">Signal</keyword>
<feature type="chain" id="PRO_5025006780" evidence="1">
    <location>
        <begin position="20"/>
        <end position="114"/>
    </location>
</feature>
<evidence type="ECO:0000313" key="2">
    <source>
        <dbReference type="EMBL" id="KAE8409216.1"/>
    </source>
</evidence>
<dbReference type="AlphaFoldDB" id="A0A5N7DS56"/>
<protein>
    <submittedName>
        <fullName evidence="2">Uncharacterized protein</fullName>
    </submittedName>
</protein>
<dbReference type="EMBL" id="ML736740">
    <property type="protein sequence ID" value="KAE8409216.1"/>
    <property type="molecule type" value="Genomic_DNA"/>
</dbReference>
<dbReference type="OrthoDB" id="4486469at2759"/>
<sequence length="114" mass="12639">MVLPAALATIFLLLRCTLTEPPVDFPGDETPYRVIPTGTVSPNNIRATYLYGYVDCNKSFGSGAKGKLNDAYYDAWLISKSISRNHHIHYGMSGVRYRLGPRSCTGVSRCHRAK</sequence>
<evidence type="ECO:0000256" key="1">
    <source>
        <dbReference type="SAM" id="SignalP"/>
    </source>
</evidence>
<keyword evidence="3" id="KW-1185">Reference proteome</keyword>
<feature type="signal peptide" evidence="1">
    <location>
        <begin position="1"/>
        <end position="19"/>
    </location>
</feature>
<evidence type="ECO:0000313" key="3">
    <source>
        <dbReference type="Proteomes" id="UP000325579"/>
    </source>
</evidence>
<accession>A0A5N7DS56</accession>